<dbReference type="InterPro" id="IPR018727">
    <property type="entry name" value="DUF2267"/>
</dbReference>
<gene>
    <name evidence="2" type="ORF">MNODULE_23970</name>
</gene>
<dbReference type="Gene3D" id="1.10.490.110">
    <property type="entry name" value="Uncharacterized conserved protein DUF2267"/>
    <property type="match status" value="1"/>
</dbReference>
<proteinExistence type="predicted"/>
<dbReference type="AlphaFoldDB" id="A0A7X6DUT0"/>
<comment type="caution">
    <text evidence="2">The sequence shown here is derived from an EMBL/GenBank/DDBJ whole genome shotgun (WGS) entry which is preliminary data.</text>
</comment>
<protein>
    <submittedName>
        <fullName evidence="2">DUF2267 domain-containing protein</fullName>
    </submittedName>
</protein>
<evidence type="ECO:0000313" key="3">
    <source>
        <dbReference type="Proteomes" id="UP000534783"/>
    </source>
</evidence>
<dbReference type="Proteomes" id="UP000534783">
    <property type="component" value="Unassembled WGS sequence"/>
</dbReference>
<name>A0A7X6DUT0_9BACT</name>
<dbReference type="InterPro" id="IPR038282">
    <property type="entry name" value="DUF2267_sf"/>
</dbReference>
<accession>A0A7X6DUT0</accession>
<evidence type="ECO:0000313" key="2">
    <source>
        <dbReference type="EMBL" id="NKE73812.1"/>
    </source>
</evidence>
<dbReference type="EMBL" id="VTOW01000013">
    <property type="protein sequence ID" value="NKE73812.1"/>
    <property type="molecule type" value="Genomic_DNA"/>
</dbReference>
<organism evidence="2 3">
    <name type="scientific">Candidatus Manganitrophus noduliformans</name>
    <dbReference type="NCBI Taxonomy" id="2606439"/>
    <lineage>
        <taxon>Bacteria</taxon>
        <taxon>Pseudomonadati</taxon>
        <taxon>Nitrospirota</taxon>
        <taxon>Nitrospiria</taxon>
        <taxon>Candidatus Troglogloeales</taxon>
        <taxon>Candidatus Manganitrophaceae</taxon>
        <taxon>Candidatus Manganitrophus</taxon>
    </lineage>
</organism>
<sequence>MDIELFVRKLQEAVGGRPDIDRSRTEQIVGAVFSALSAGLTSSEADRLISMLPTPLKKLWYWRAVPQSVLSEVWKEQGVMKLSRRQFLTLIQMEGDLASTEEAEATSRCVIHLLQEAVGSGDIQDAPGPMPSQSREWIPAA</sequence>
<feature type="region of interest" description="Disordered" evidence="1">
    <location>
        <begin position="121"/>
        <end position="141"/>
    </location>
</feature>
<keyword evidence="3" id="KW-1185">Reference proteome</keyword>
<reference evidence="2 3" key="1">
    <citation type="journal article" date="2020" name="Nature">
        <title>Bacterial chemolithoautotrophy via manganese oxidation.</title>
        <authorList>
            <person name="Yu H."/>
            <person name="Leadbetter J.R."/>
        </authorList>
    </citation>
    <scope>NUCLEOTIDE SEQUENCE [LARGE SCALE GENOMIC DNA]</scope>
    <source>
        <strain evidence="2 3">Mn-1</strain>
    </source>
</reference>
<evidence type="ECO:0000256" key="1">
    <source>
        <dbReference type="SAM" id="MobiDB-lite"/>
    </source>
</evidence>
<dbReference type="RefSeq" id="WP_168063776.1">
    <property type="nucleotide sequence ID" value="NZ_VTOW01000013.1"/>
</dbReference>
<dbReference type="Pfam" id="PF10025">
    <property type="entry name" value="DUF2267"/>
    <property type="match status" value="1"/>
</dbReference>